<feature type="domain" description="Peptidase M28" evidence="1">
    <location>
        <begin position="276"/>
        <end position="484"/>
    </location>
</feature>
<evidence type="ECO:0000259" key="1">
    <source>
        <dbReference type="Pfam" id="PF04389"/>
    </source>
</evidence>
<sequence>MNILALITLFLLQKDMLMTNRFSAALAALLLTGSALMAQSKKPIDAIKADDIKKDLYYLADDHFRGREAGTLDELKASVWLAEQARKAGLEPAGDDGTYFQFFSLIRERVSNNSTISIGNRSFHLWQDAIVYEPGFASVDAPIVFINDADTVSAATIKGKVVALQFSAKGINDPRVQVPTRYAGIVVNYWAKYLASKGAVAIIFVGDELAQKGWGKATQYNNRGSYQIEGSLFHRQLLTGVPIIWLQQDALPLVQQPGQQLKAHIFSESFTYPSVNVVAKVKGSDPKLAGEYVVFSGHQDHDGVRNVPGVADSIYNGADDNASVSVALLAIGRAFRRQPGKRSTLFIWHGSEERGLFGSTWFADHPTVPRESLVAVLNADMIGNNAPDSAALLGLIPPHLSSSALAKIGLEENRKGPGFKLDTAWDKATHPEVWYFRSDHYPYAKKNIPVLYFSSLPHALYHTPGDEAATINIEKLTKIARWMYATGFTVSNLAERPAMEPGFQLER</sequence>
<accession>A0A1T5NH82</accession>
<proteinExistence type="predicted"/>
<keyword evidence="2" id="KW-0645">Protease</keyword>
<organism evidence="2 3">
    <name type="scientific">Chitinophaga ginsengisegetis</name>
    <dbReference type="NCBI Taxonomy" id="393003"/>
    <lineage>
        <taxon>Bacteria</taxon>
        <taxon>Pseudomonadati</taxon>
        <taxon>Bacteroidota</taxon>
        <taxon>Chitinophagia</taxon>
        <taxon>Chitinophagales</taxon>
        <taxon>Chitinophagaceae</taxon>
        <taxon>Chitinophaga</taxon>
    </lineage>
</organism>
<protein>
    <submittedName>
        <fullName evidence="2">Zn-dependent amino-or carboxypeptidase, M28 family</fullName>
    </submittedName>
</protein>
<reference evidence="2 3" key="1">
    <citation type="submission" date="2017-02" db="EMBL/GenBank/DDBJ databases">
        <authorList>
            <person name="Peterson S.W."/>
        </authorList>
    </citation>
    <scope>NUCLEOTIDE SEQUENCE [LARGE SCALE GENOMIC DNA]</scope>
    <source>
        <strain evidence="2 3">DSM 18108</strain>
    </source>
</reference>
<dbReference type="Proteomes" id="UP000190166">
    <property type="component" value="Unassembled WGS sequence"/>
</dbReference>
<evidence type="ECO:0000313" key="2">
    <source>
        <dbReference type="EMBL" id="SKC99805.1"/>
    </source>
</evidence>
<dbReference type="STRING" id="393003.SAMN05660461_1607"/>
<dbReference type="PANTHER" id="PTHR12147">
    <property type="entry name" value="METALLOPEPTIDASE M28 FAMILY MEMBER"/>
    <property type="match status" value="1"/>
</dbReference>
<keyword evidence="3" id="KW-1185">Reference proteome</keyword>
<dbReference type="GO" id="GO:0006508">
    <property type="term" value="P:proteolysis"/>
    <property type="evidence" value="ECO:0007669"/>
    <property type="project" value="InterPro"/>
</dbReference>
<dbReference type="InterPro" id="IPR007484">
    <property type="entry name" value="Peptidase_M28"/>
</dbReference>
<dbReference type="Pfam" id="PF04389">
    <property type="entry name" value="Peptidase_M28"/>
    <property type="match status" value="1"/>
</dbReference>
<evidence type="ECO:0000313" key="3">
    <source>
        <dbReference type="Proteomes" id="UP000190166"/>
    </source>
</evidence>
<dbReference type="SUPFAM" id="SSF53187">
    <property type="entry name" value="Zn-dependent exopeptidases"/>
    <property type="match status" value="1"/>
</dbReference>
<keyword evidence="2" id="KW-0121">Carboxypeptidase</keyword>
<dbReference type="EMBL" id="FUZZ01000001">
    <property type="protein sequence ID" value="SKC99805.1"/>
    <property type="molecule type" value="Genomic_DNA"/>
</dbReference>
<dbReference type="AlphaFoldDB" id="A0A1T5NH82"/>
<dbReference type="Gene3D" id="3.40.630.10">
    <property type="entry name" value="Zn peptidases"/>
    <property type="match status" value="1"/>
</dbReference>
<dbReference type="GO" id="GO:0004180">
    <property type="term" value="F:carboxypeptidase activity"/>
    <property type="evidence" value="ECO:0007669"/>
    <property type="project" value="UniProtKB-KW"/>
</dbReference>
<gene>
    <name evidence="2" type="ORF">SAMN05660461_1607</name>
</gene>
<dbReference type="PANTHER" id="PTHR12147:SF26">
    <property type="entry name" value="PEPTIDASE M28 DOMAIN-CONTAINING PROTEIN"/>
    <property type="match status" value="1"/>
</dbReference>
<keyword evidence="2" id="KW-0378">Hydrolase</keyword>
<dbReference type="Gene3D" id="3.50.30.30">
    <property type="match status" value="1"/>
</dbReference>
<dbReference type="GO" id="GO:0008235">
    <property type="term" value="F:metalloexopeptidase activity"/>
    <property type="evidence" value="ECO:0007669"/>
    <property type="project" value="InterPro"/>
</dbReference>
<name>A0A1T5NH82_9BACT</name>
<dbReference type="InterPro" id="IPR045175">
    <property type="entry name" value="M28_fam"/>
</dbReference>